<reference evidence="2 3" key="1">
    <citation type="submission" date="2017-05" db="EMBL/GenBank/DDBJ databases">
        <authorList>
            <person name="Song R."/>
            <person name="Chenine A.L."/>
            <person name="Ruprecht R.M."/>
        </authorList>
    </citation>
    <scope>NUCLEOTIDE SEQUENCE [LARGE SCALE GENOMIC DNA]</scope>
    <source>
        <strain evidence="2 3">DSM 26136</strain>
    </source>
</reference>
<name>A0A1Y0EMX2_9BURK</name>
<dbReference type="InterPro" id="IPR038352">
    <property type="entry name" value="Imelysin_sf"/>
</dbReference>
<dbReference type="AlphaFoldDB" id="A0A1Y0EMX2"/>
<organism evidence="2 3">
    <name type="scientific">Comamonas serinivorans</name>
    <dbReference type="NCBI Taxonomy" id="1082851"/>
    <lineage>
        <taxon>Bacteria</taxon>
        <taxon>Pseudomonadati</taxon>
        <taxon>Pseudomonadota</taxon>
        <taxon>Betaproteobacteria</taxon>
        <taxon>Burkholderiales</taxon>
        <taxon>Comamonadaceae</taxon>
        <taxon>Comamonas</taxon>
    </lineage>
</organism>
<proteinExistence type="predicted"/>
<dbReference type="KEGG" id="cser:CCO03_10195"/>
<evidence type="ECO:0000313" key="2">
    <source>
        <dbReference type="EMBL" id="ARU05005.1"/>
    </source>
</evidence>
<feature type="compositionally biased region" description="Low complexity" evidence="1">
    <location>
        <begin position="208"/>
        <end position="217"/>
    </location>
</feature>
<dbReference type="Proteomes" id="UP000196138">
    <property type="component" value="Chromosome"/>
</dbReference>
<gene>
    <name evidence="2" type="ORF">CCO03_10195</name>
</gene>
<keyword evidence="3" id="KW-1185">Reference proteome</keyword>
<dbReference type="Gene3D" id="1.20.1420.20">
    <property type="entry name" value="M75 peptidase, HXXE motif"/>
    <property type="match status" value="1"/>
</dbReference>
<evidence type="ECO:0000313" key="3">
    <source>
        <dbReference type="Proteomes" id="UP000196138"/>
    </source>
</evidence>
<dbReference type="EMBL" id="CP021455">
    <property type="protein sequence ID" value="ARU05005.1"/>
    <property type="molecule type" value="Genomic_DNA"/>
</dbReference>
<accession>A0A1Y0EMX2</accession>
<evidence type="ECO:0008006" key="4">
    <source>
        <dbReference type="Google" id="ProtNLM"/>
    </source>
</evidence>
<dbReference type="RefSeq" id="WP_087280689.1">
    <property type="nucleotide sequence ID" value="NZ_CP021455.1"/>
</dbReference>
<feature type="region of interest" description="Disordered" evidence="1">
    <location>
        <begin position="330"/>
        <end position="360"/>
    </location>
</feature>
<evidence type="ECO:0000256" key="1">
    <source>
        <dbReference type="SAM" id="MobiDB-lite"/>
    </source>
</evidence>
<sequence>MLAGLLAGGPALAQGAESATPDGAGDTPMPYYSASQVLGSLYGRHLPGRAAAFAQAAQTQEQALVRFCAGGHAGAGQAAEALRGPWRQALDAWLQLSTPSLGPLVVRRSLRQIDFTPIRPQLIERALQKAPQTPADMELVGTPAKGFGALDWLLAQGLQPATPACAFAAQVARAITAEASALQADLSATPAKAWDNPGTGEEGEADPDQAARAAQATSEAMAEWVNQWLGALERLRWAQMDKPIQAAEGSGKPPALARQRLADNLADWQMQWQALKAQAVLTPAQRRTPPVPGQSLIPIEALLLSKGHIALAARWRQRVEAADAALHRLQSAGAPDSRSTGRKANQAARPSANPAANQMGWTPPLQREVVAAAARLKVVTALYQAEVAPALDIPLGFSDADGD</sequence>
<protein>
    <recommendedName>
        <fullName evidence="4">Imelysin-like domain-containing protein</fullName>
    </recommendedName>
</protein>
<feature type="region of interest" description="Disordered" evidence="1">
    <location>
        <begin position="188"/>
        <end position="217"/>
    </location>
</feature>